<keyword evidence="3 6" id="KW-0378">Hydrolase</keyword>
<evidence type="ECO:0000256" key="1">
    <source>
        <dbReference type="ARBA" id="ARBA00011073"/>
    </source>
</evidence>
<dbReference type="InterPro" id="IPR023828">
    <property type="entry name" value="Peptidase_S8_Ser-AS"/>
</dbReference>
<name>A0A2H6LJY8_9NOSO</name>
<organism evidence="10 11">
    <name type="scientific">Nostoc cycadae WK-1</name>
    <dbReference type="NCBI Taxonomy" id="1861711"/>
    <lineage>
        <taxon>Bacteria</taxon>
        <taxon>Bacillati</taxon>
        <taxon>Cyanobacteriota</taxon>
        <taxon>Cyanophyceae</taxon>
        <taxon>Nostocales</taxon>
        <taxon>Nostocaceae</taxon>
        <taxon>Nostoc</taxon>
    </lineage>
</organism>
<reference evidence="11" key="1">
    <citation type="journal article" date="2018" name="Genome Announc.">
        <title>Draft Genome Sequence of the Nitrogen-Fixing and Hormogonia-Inducing Cyanobacterium Nostoc cycadae Strain WK-1, Isolated from the Coralloid Roots of Cycas revoluta.</title>
        <authorList>
            <person name="Kanesaki Y."/>
            <person name="Hirose M."/>
            <person name="Hirose Y."/>
            <person name="Fujisawa T."/>
            <person name="Nakamura Y."/>
            <person name="Watanabe S."/>
            <person name="Matsunaga S."/>
            <person name="Uchida H."/>
            <person name="Murakami A."/>
        </authorList>
    </citation>
    <scope>NUCLEOTIDE SEQUENCE [LARGE SCALE GENOMIC DNA]</scope>
    <source>
        <strain evidence="11">WK-1</strain>
    </source>
</reference>
<dbReference type="EMBL" id="BDGE01000059">
    <property type="protein sequence ID" value="GBE93528.1"/>
    <property type="molecule type" value="Genomic_DNA"/>
</dbReference>
<dbReference type="InterPro" id="IPR011635">
    <property type="entry name" value="CARDB"/>
</dbReference>
<evidence type="ECO:0000313" key="10">
    <source>
        <dbReference type="EMBL" id="GBE93528.1"/>
    </source>
</evidence>
<dbReference type="PROSITE" id="PS51892">
    <property type="entry name" value="SUBTILASE"/>
    <property type="match status" value="1"/>
</dbReference>
<evidence type="ECO:0000313" key="11">
    <source>
        <dbReference type="Proteomes" id="UP000236527"/>
    </source>
</evidence>
<feature type="domain" description="CARDB" evidence="9">
    <location>
        <begin position="200"/>
        <end position="309"/>
    </location>
</feature>
<feature type="domain" description="CARDB" evidence="9">
    <location>
        <begin position="80"/>
        <end position="190"/>
    </location>
</feature>
<dbReference type="RefSeq" id="WP_103125536.1">
    <property type="nucleotide sequence ID" value="NZ_DF978431.1"/>
</dbReference>
<dbReference type="AlphaFoldDB" id="A0A2H6LJY8"/>
<dbReference type="PANTHER" id="PTHR43806">
    <property type="entry name" value="PEPTIDASE S8"/>
    <property type="match status" value="1"/>
</dbReference>
<dbReference type="InterPro" id="IPR000209">
    <property type="entry name" value="Peptidase_S8/S53_dom"/>
</dbReference>
<dbReference type="Pfam" id="PF00082">
    <property type="entry name" value="Peptidase_S8"/>
    <property type="match status" value="1"/>
</dbReference>
<protein>
    <submittedName>
        <fullName evidence="10">Peptidase S8/S53 subtilisin kexin sedolisin</fullName>
    </submittedName>
</protein>
<feature type="domain" description="Peptidase S8/S53" evidence="8">
    <location>
        <begin position="370"/>
        <end position="627"/>
    </location>
</feature>
<dbReference type="Pfam" id="PF07705">
    <property type="entry name" value="CARDB"/>
    <property type="match status" value="2"/>
</dbReference>
<keyword evidence="4 6" id="KW-0720">Serine protease</keyword>
<dbReference type="PROSITE" id="PS00137">
    <property type="entry name" value="SUBTILASE_HIS"/>
    <property type="match status" value="1"/>
</dbReference>
<accession>A0A2H6LJY8</accession>
<gene>
    <name evidence="10" type="ORF">NCWK1_3291</name>
</gene>
<dbReference type="GO" id="GO:0004252">
    <property type="term" value="F:serine-type endopeptidase activity"/>
    <property type="evidence" value="ECO:0007669"/>
    <property type="project" value="UniProtKB-UniRule"/>
</dbReference>
<evidence type="ECO:0000256" key="3">
    <source>
        <dbReference type="ARBA" id="ARBA00022801"/>
    </source>
</evidence>
<dbReference type="SUPFAM" id="SSF52743">
    <property type="entry name" value="Subtilisin-like"/>
    <property type="match status" value="1"/>
</dbReference>
<evidence type="ECO:0000256" key="6">
    <source>
        <dbReference type="PROSITE-ProRule" id="PRU01240"/>
    </source>
</evidence>
<evidence type="ECO:0000256" key="2">
    <source>
        <dbReference type="ARBA" id="ARBA00022670"/>
    </source>
</evidence>
<dbReference type="PRINTS" id="PR00723">
    <property type="entry name" value="SUBTILISIN"/>
</dbReference>
<sequence>MRSDQKNINLISSATSKHNIWENHHHQVSLISPKKNSLKLLNYQSYSSALKSSNAGSDITSLNQQNNQENTQAIALTSAQPDLIVQNAVAPASITAGSTINLNYQVKNQGVENAFSSYTLFYLSHDQTVSDDDVYLGSDYVDGIAAGVYSSESVALKIENNIAAGSHYLLYQANGNGDAIESNLNNNTFAQTINVTQTKTDLIVQNAVAPSSISVGESFKVSYRVKNQGIGKAFPSSTTFYLSRDKTVSDDDLYLGSDEIASLAAGAYSSRTLTFSIEKNVAPGSYYLLYKADGNNNVIETNESNNIVAKAIALKNIFSSTNGYGLINAAAAVAQALAQTTFADVPDLGGRNWGADLIKASEVWAKGYTGAGITVAVVDSGVDRNHRDLSSNIWKNTKEIAGNGKDDDGNGYIDDVYGWNFVSNNNNTLDKNGHGTHVAGTIAGVNNSFGVTGIAYNAKIMPVKVLNENGSGSDSAIANGIRYAVNNGANVINISIGKDQPNTDIQLAVQYASSKGAIVVMAAGNASGSTPYYPANYAQDWGVAVGAVDQSGNMANFSNLAGSELVSYVTAPGVGVYSTLPGNKYAAWNGTSMATPHVAGVVALMLSANKNLTDAQVRKIITATASNSLTA</sequence>
<dbReference type="InterPro" id="IPR050131">
    <property type="entry name" value="Peptidase_S8_subtilisin-like"/>
</dbReference>
<dbReference type="GO" id="GO:0006508">
    <property type="term" value="P:proteolysis"/>
    <property type="evidence" value="ECO:0007669"/>
    <property type="project" value="UniProtKB-KW"/>
</dbReference>
<evidence type="ECO:0000256" key="5">
    <source>
        <dbReference type="PIRSR" id="PIRSR615500-1"/>
    </source>
</evidence>
<proteinExistence type="inferred from homology"/>
<dbReference type="Gene3D" id="2.60.40.10">
    <property type="entry name" value="Immunoglobulins"/>
    <property type="match status" value="2"/>
</dbReference>
<feature type="active site" description="Charge relay system" evidence="5 6">
    <location>
        <position position="379"/>
    </location>
</feature>
<dbReference type="InterPro" id="IPR013783">
    <property type="entry name" value="Ig-like_fold"/>
</dbReference>
<evidence type="ECO:0000256" key="4">
    <source>
        <dbReference type="ARBA" id="ARBA00022825"/>
    </source>
</evidence>
<keyword evidence="2 6" id="KW-0645">Protease</keyword>
<comment type="similarity">
    <text evidence="1 6 7">Belongs to the peptidase S8 family.</text>
</comment>
<dbReference type="InterPro" id="IPR022398">
    <property type="entry name" value="Peptidase_S8_His-AS"/>
</dbReference>
<dbReference type="PROSITE" id="PS00138">
    <property type="entry name" value="SUBTILASE_SER"/>
    <property type="match status" value="1"/>
</dbReference>
<dbReference type="Gene3D" id="3.40.50.200">
    <property type="entry name" value="Peptidase S8/S53 domain"/>
    <property type="match status" value="1"/>
</dbReference>
<evidence type="ECO:0000256" key="7">
    <source>
        <dbReference type="RuleBase" id="RU003355"/>
    </source>
</evidence>
<dbReference type="PROSITE" id="PS00136">
    <property type="entry name" value="SUBTILASE_ASP"/>
    <property type="match status" value="1"/>
</dbReference>
<dbReference type="PANTHER" id="PTHR43806:SF11">
    <property type="entry name" value="CEREVISIN-RELATED"/>
    <property type="match status" value="1"/>
</dbReference>
<evidence type="ECO:0000259" key="8">
    <source>
        <dbReference type="Pfam" id="PF00082"/>
    </source>
</evidence>
<dbReference type="InterPro" id="IPR023827">
    <property type="entry name" value="Peptidase_S8_Asp-AS"/>
</dbReference>
<dbReference type="InterPro" id="IPR036852">
    <property type="entry name" value="Peptidase_S8/S53_dom_sf"/>
</dbReference>
<feature type="active site" description="Charge relay system" evidence="5 6">
    <location>
        <position position="434"/>
    </location>
</feature>
<dbReference type="Proteomes" id="UP000236527">
    <property type="component" value="Unassembled WGS sequence"/>
</dbReference>
<feature type="active site" description="Charge relay system" evidence="5 6">
    <location>
        <position position="592"/>
    </location>
</feature>
<dbReference type="CDD" id="cd07473">
    <property type="entry name" value="Peptidases_S8_Subtilisin_like"/>
    <property type="match status" value="1"/>
</dbReference>
<dbReference type="InterPro" id="IPR015500">
    <property type="entry name" value="Peptidase_S8_subtilisin-rel"/>
</dbReference>
<dbReference type="InterPro" id="IPR034204">
    <property type="entry name" value="PfSUB1-like_cat_dom"/>
</dbReference>
<evidence type="ECO:0000259" key="9">
    <source>
        <dbReference type="Pfam" id="PF07705"/>
    </source>
</evidence>
<keyword evidence="11" id="KW-1185">Reference proteome</keyword>
<comment type="caution">
    <text evidence="10">The sequence shown here is derived from an EMBL/GenBank/DDBJ whole genome shotgun (WGS) entry which is preliminary data.</text>
</comment>